<evidence type="ECO:0000256" key="4">
    <source>
        <dbReference type="ARBA" id="ARBA00022801"/>
    </source>
</evidence>
<evidence type="ECO:0000313" key="7">
    <source>
        <dbReference type="EMBL" id="MDF2954110.1"/>
    </source>
</evidence>
<accession>A0AAE3P5F1</accession>
<dbReference type="InterPro" id="IPR036962">
    <property type="entry name" value="Glyco_hydro_3_N_sf"/>
</dbReference>
<comment type="caution">
    <text evidence="7">The sequence shown here is derived from an EMBL/GenBank/DDBJ whole genome shotgun (WGS) entry which is preliminary data.</text>
</comment>
<dbReference type="InterPro" id="IPR017853">
    <property type="entry name" value="GH"/>
</dbReference>
<proteinExistence type="inferred from homology"/>
<protein>
    <recommendedName>
        <fullName evidence="3">beta-N-acetylhexosaminidase</fullName>
        <ecNumber evidence="3">3.2.1.52</ecNumber>
    </recommendedName>
</protein>
<evidence type="ECO:0000256" key="3">
    <source>
        <dbReference type="ARBA" id="ARBA00012663"/>
    </source>
</evidence>
<dbReference type="EMBL" id="JAPHEG010000006">
    <property type="protein sequence ID" value="MDF2954110.1"/>
    <property type="molecule type" value="Genomic_DNA"/>
</dbReference>
<dbReference type="EC" id="3.2.1.52" evidence="3"/>
<keyword evidence="4" id="KW-0378">Hydrolase</keyword>
<dbReference type="Pfam" id="PF00933">
    <property type="entry name" value="Glyco_hydro_3"/>
    <property type="match status" value="1"/>
</dbReference>
<dbReference type="SUPFAM" id="SSF51445">
    <property type="entry name" value="(Trans)glycosidases"/>
    <property type="match status" value="1"/>
</dbReference>
<dbReference type="PANTHER" id="PTHR30480">
    <property type="entry name" value="BETA-HEXOSAMINIDASE-RELATED"/>
    <property type="match status" value="1"/>
</dbReference>
<dbReference type="GO" id="GO:0009254">
    <property type="term" value="P:peptidoglycan turnover"/>
    <property type="evidence" value="ECO:0007669"/>
    <property type="project" value="TreeGrafter"/>
</dbReference>
<dbReference type="Gene3D" id="3.20.20.300">
    <property type="entry name" value="Glycoside hydrolase, family 3, N-terminal domain"/>
    <property type="match status" value="1"/>
</dbReference>
<dbReference type="InterPro" id="IPR050226">
    <property type="entry name" value="NagZ_Beta-hexosaminidase"/>
</dbReference>
<dbReference type="Proteomes" id="UP001144110">
    <property type="component" value="Unassembled WGS sequence"/>
</dbReference>
<name>A0AAE3P5F1_9BACT</name>
<dbReference type="GO" id="GO:0004563">
    <property type="term" value="F:beta-N-acetylhexosaminidase activity"/>
    <property type="evidence" value="ECO:0007669"/>
    <property type="project" value="UniProtKB-EC"/>
</dbReference>
<gene>
    <name evidence="7" type="ORF">OD816_001355</name>
</gene>
<evidence type="ECO:0000256" key="2">
    <source>
        <dbReference type="ARBA" id="ARBA00005336"/>
    </source>
</evidence>
<organism evidence="7 8">
    <name type="scientific">Candidatus Thermodesulfobacterium syntrophicum</name>
    <dbReference type="NCBI Taxonomy" id="3060442"/>
    <lineage>
        <taxon>Bacteria</taxon>
        <taxon>Pseudomonadati</taxon>
        <taxon>Thermodesulfobacteriota</taxon>
        <taxon>Thermodesulfobacteria</taxon>
        <taxon>Thermodesulfobacteriales</taxon>
        <taxon>Thermodesulfobacteriaceae</taxon>
        <taxon>Thermodesulfobacterium</taxon>
    </lineage>
</organism>
<comment type="similarity">
    <text evidence="2">Belongs to the glycosyl hydrolase 3 family.</text>
</comment>
<keyword evidence="5" id="KW-0326">Glycosidase</keyword>
<comment type="catalytic activity">
    <reaction evidence="1">
        <text>Hydrolysis of terminal non-reducing N-acetyl-D-hexosamine residues in N-acetyl-beta-D-hexosaminides.</text>
        <dbReference type="EC" id="3.2.1.52"/>
    </reaction>
</comment>
<sequence>MFKYIGKLFLIKPENLEKNVTLYKELNFSNFIFFKEHFEEDLNYYISSLKGKIKLRFLAVDQEGGRVCRIEGEYASPSEIAKKYLKEGEKIVRTWAESIAHSVKRKGLNLNLAPCVDLADETAEEFLKERTFGKDPKLVKELAYIFITEHKKEGVFTCLKHFPGLKDVKTDPHKELPFKETLDEESLYPYKYLFEEEKIDFIMTTHLCINGIDPKPATFSSKIINILRKDLNYKGAILTDDLNMGALKDWELQERIILSLASGHNLLIYCGSFDNLTFALEDIKNEIEKSLVLRERIEESLFIFDKIEG</sequence>
<evidence type="ECO:0000256" key="5">
    <source>
        <dbReference type="ARBA" id="ARBA00023295"/>
    </source>
</evidence>
<evidence type="ECO:0000313" key="8">
    <source>
        <dbReference type="Proteomes" id="UP001144110"/>
    </source>
</evidence>
<feature type="domain" description="Glycoside hydrolase family 3 N-terminal" evidence="6">
    <location>
        <begin position="47"/>
        <end position="300"/>
    </location>
</feature>
<evidence type="ECO:0000256" key="1">
    <source>
        <dbReference type="ARBA" id="ARBA00001231"/>
    </source>
</evidence>
<dbReference type="InterPro" id="IPR001764">
    <property type="entry name" value="Glyco_hydro_3_N"/>
</dbReference>
<dbReference type="GO" id="GO:0005975">
    <property type="term" value="P:carbohydrate metabolic process"/>
    <property type="evidence" value="ECO:0007669"/>
    <property type="project" value="InterPro"/>
</dbReference>
<dbReference type="PANTHER" id="PTHR30480:SF13">
    <property type="entry name" value="BETA-HEXOSAMINIDASE"/>
    <property type="match status" value="1"/>
</dbReference>
<reference evidence="7" key="1">
    <citation type="submission" date="2022-11" db="EMBL/GenBank/DDBJ databases">
        <title>Candidatus Alkanophaga archaea from heated hydrothermal vent sediment oxidize petroleum alkanes.</title>
        <authorList>
            <person name="Zehnle H."/>
            <person name="Laso-Perez R."/>
            <person name="Lipp J."/>
            <person name="Teske A."/>
            <person name="Wegener G."/>
        </authorList>
    </citation>
    <scope>NUCLEOTIDE SEQUENCE</scope>
    <source>
        <strain evidence="7">MCA70</strain>
    </source>
</reference>
<dbReference type="AlphaFoldDB" id="A0AAE3P5F1"/>
<evidence type="ECO:0000259" key="6">
    <source>
        <dbReference type="Pfam" id="PF00933"/>
    </source>
</evidence>